<reference evidence="1 2" key="2">
    <citation type="journal article" date="2023" name="Plant Pathol.">
        <title>Dismantling and reorganizing Pseudomonas marginalis sensu#lato.</title>
        <authorList>
            <person name="Sawada H."/>
            <person name="Fujikawa T."/>
            <person name="Satou M."/>
        </authorList>
    </citation>
    <scope>NUCLEOTIDE SEQUENCE [LARGE SCALE GENOMIC DNA]</scope>
    <source>
        <strain evidence="1 2">MAFF 301381</strain>
    </source>
</reference>
<protein>
    <recommendedName>
        <fullName evidence="3">Immunity protein 50</fullName>
    </recommendedName>
</protein>
<evidence type="ECO:0008006" key="3">
    <source>
        <dbReference type="Google" id="ProtNLM"/>
    </source>
</evidence>
<keyword evidence="2" id="KW-1185">Reference proteome</keyword>
<proteinExistence type="predicted"/>
<gene>
    <name evidence="1" type="ORF">JWR99_02250</name>
</gene>
<evidence type="ECO:0000313" key="2">
    <source>
        <dbReference type="Proteomes" id="UP001154860"/>
    </source>
</evidence>
<evidence type="ECO:0000313" key="1">
    <source>
        <dbReference type="EMBL" id="MBN2974866.1"/>
    </source>
</evidence>
<dbReference type="Pfam" id="PF15594">
    <property type="entry name" value="Imm50"/>
    <property type="match status" value="1"/>
</dbReference>
<organism evidence="1 2">
    <name type="scientific">Pseudomonas lactucae</name>
    <dbReference type="NCBI Taxonomy" id="2813360"/>
    <lineage>
        <taxon>Bacteria</taxon>
        <taxon>Pseudomonadati</taxon>
        <taxon>Pseudomonadota</taxon>
        <taxon>Gammaproteobacteria</taxon>
        <taxon>Pseudomonadales</taxon>
        <taxon>Pseudomonadaceae</taxon>
        <taxon>Pseudomonas</taxon>
    </lineage>
</organism>
<dbReference type="Proteomes" id="UP001154860">
    <property type="component" value="Unassembled WGS sequence"/>
</dbReference>
<dbReference type="EMBL" id="JAFHKJ010000011">
    <property type="protein sequence ID" value="MBN2974866.1"/>
    <property type="molecule type" value="Genomic_DNA"/>
</dbReference>
<reference evidence="1 2" key="1">
    <citation type="journal article" date="2021" name="Int. J. Syst. Evol. Microbiol.">
        <title>Pseudomonas lactucae sp. nov., a pathogen causing bacterial rot of lettuce in Japan.</title>
        <authorList>
            <person name="Sawada H."/>
            <person name="Fujikawa T."/>
            <person name="Satou M."/>
        </authorList>
    </citation>
    <scope>NUCLEOTIDE SEQUENCE [LARGE SCALE GENOMIC DNA]</scope>
    <source>
        <strain evidence="1 2">MAFF 301381</strain>
    </source>
</reference>
<dbReference type="RefSeq" id="WP_205491019.1">
    <property type="nucleotide sequence ID" value="NZ_JAFHKI010000111.1"/>
</dbReference>
<dbReference type="AlphaFoldDB" id="A0A9X0Y8A1"/>
<accession>A0A9X0Y8A1</accession>
<dbReference type="InterPro" id="IPR028957">
    <property type="entry name" value="Imm50"/>
</dbReference>
<comment type="caution">
    <text evidence="1">The sequence shown here is derived from an EMBL/GenBank/DDBJ whole genome shotgun (WGS) entry which is preliminary data.</text>
</comment>
<sequence>MKHWNELDGSVFFNKIFSTPIEIGKIALFSLRIENDQPCIGMGFDIPEFPDNLPEKWKNKGFNTCRIGITCNEIKDLQIRNIPMHEVFSVKIKKDSNHFTFEATSNSASIIFKANLISLSGPSVYINGPDDYYFK</sequence>
<name>A0A9X0Y8A1_9PSED</name>